<comment type="caution">
    <text evidence="1">The sequence shown here is derived from an EMBL/GenBank/DDBJ whole genome shotgun (WGS) entry which is preliminary data.</text>
</comment>
<accession>A0A1G2U1H7</accession>
<dbReference type="Proteomes" id="UP000176800">
    <property type="component" value="Unassembled WGS sequence"/>
</dbReference>
<sequence>MITIGEEEQYGSALLAAIYCVKNEIKRVEEGLQDGNLDGEKSAKESDSAVQLYKHLGALEELYLKFQKRDGGPKLR</sequence>
<evidence type="ECO:0000313" key="1">
    <source>
        <dbReference type="EMBL" id="OHB03357.1"/>
    </source>
</evidence>
<protein>
    <submittedName>
        <fullName evidence="1">Uncharacterized protein</fullName>
    </submittedName>
</protein>
<dbReference type="EMBL" id="MHWE01000019">
    <property type="protein sequence ID" value="OHB03357.1"/>
    <property type="molecule type" value="Genomic_DNA"/>
</dbReference>
<name>A0A1G2U1H7_9BACT</name>
<dbReference type="AlphaFoldDB" id="A0A1G2U1H7"/>
<evidence type="ECO:0000313" key="2">
    <source>
        <dbReference type="Proteomes" id="UP000176800"/>
    </source>
</evidence>
<gene>
    <name evidence="1" type="ORF">A3B14_00420</name>
</gene>
<reference evidence="1 2" key="1">
    <citation type="journal article" date="2016" name="Nat. Commun.">
        <title>Thousands of microbial genomes shed light on interconnected biogeochemical processes in an aquifer system.</title>
        <authorList>
            <person name="Anantharaman K."/>
            <person name="Brown C.T."/>
            <person name="Hug L.A."/>
            <person name="Sharon I."/>
            <person name="Castelle C.J."/>
            <person name="Probst A.J."/>
            <person name="Thomas B.C."/>
            <person name="Singh A."/>
            <person name="Wilkins M.J."/>
            <person name="Karaoz U."/>
            <person name="Brodie E.L."/>
            <person name="Williams K.H."/>
            <person name="Hubbard S.S."/>
            <person name="Banfield J.F."/>
        </authorList>
    </citation>
    <scope>NUCLEOTIDE SEQUENCE [LARGE SCALE GENOMIC DNA]</scope>
</reference>
<organism evidence="1 2">
    <name type="scientific">Candidatus Zambryskibacteria bacterium RIFCSPLOWO2_01_FULL_45_21</name>
    <dbReference type="NCBI Taxonomy" id="1802761"/>
    <lineage>
        <taxon>Bacteria</taxon>
        <taxon>Candidatus Zambryskiibacteriota</taxon>
    </lineage>
</organism>
<proteinExistence type="predicted"/>